<feature type="domain" description="AAA+ ATPase" evidence="2">
    <location>
        <begin position="289"/>
        <end position="420"/>
    </location>
</feature>
<dbReference type="InterPro" id="IPR050921">
    <property type="entry name" value="T4SS_GSP_E_ATPase"/>
</dbReference>
<dbReference type="Pfam" id="PF00437">
    <property type="entry name" value="T2SSE"/>
    <property type="match status" value="1"/>
</dbReference>
<accession>A0A2R6AXQ4</accession>
<dbReference type="PANTHER" id="PTHR30486:SF6">
    <property type="entry name" value="TYPE IV PILUS RETRACTATION ATPASE PILT"/>
    <property type="match status" value="1"/>
</dbReference>
<protein>
    <recommendedName>
        <fullName evidence="2">AAA+ ATPase domain-containing protein</fullName>
    </recommendedName>
</protein>
<evidence type="ECO:0000313" key="4">
    <source>
        <dbReference type="Proteomes" id="UP000240322"/>
    </source>
</evidence>
<dbReference type="Gene3D" id="3.30.450.380">
    <property type="match status" value="1"/>
</dbReference>
<name>A0A2R6AXQ4_9ARCH</name>
<dbReference type="GO" id="GO:0016887">
    <property type="term" value="F:ATP hydrolysis activity"/>
    <property type="evidence" value="ECO:0007669"/>
    <property type="project" value="InterPro"/>
</dbReference>
<gene>
    <name evidence="3" type="ORF">B9Q03_04830</name>
</gene>
<evidence type="ECO:0000256" key="1">
    <source>
        <dbReference type="ARBA" id="ARBA00006611"/>
    </source>
</evidence>
<dbReference type="SMART" id="SM00382">
    <property type="entry name" value="AAA"/>
    <property type="match status" value="1"/>
</dbReference>
<evidence type="ECO:0000259" key="2">
    <source>
        <dbReference type="SMART" id="SM00382"/>
    </source>
</evidence>
<dbReference type="EMBL" id="NEXE01000032">
    <property type="protein sequence ID" value="PSN91191.1"/>
    <property type="molecule type" value="Genomic_DNA"/>
</dbReference>
<dbReference type="Gene3D" id="3.40.50.300">
    <property type="entry name" value="P-loop containing nucleotide triphosphate hydrolases"/>
    <property type="match status" value="1"/>
</dbReference>
<reference evidence="3 4" key="1">
    <citation type="submission" date="2017-04" db="EMBL/GenBank/DDBJ databases">
        <title>Novel microbial lineages endemic to geothermal iron-oxide mats fill important gaps in the evolutionary history of Archaea.</title>
        <authorList>
            <person name="Jay Z.J."/>
            <person name="Beam J.P."/>
            <person name="Dlakic M."/>
            <person name="Rusch D.B."/>
            <person name="Kozubal M.A."/>
            <person name="Inskeep W.P."/>
        </authorList>
    </citation>
    <scope>NUCLEOTIDE SEQUENCE [LARGE SCALE GENOMIC DNA]</scope>
    <source>
        <strain evidence="3">OSP_D</strain>
    </source>
</reference>
<dbReference type="InterPro" id="IPR001482">
    <property type="entry name" value="T2SS/T4SS_dom"/>
</dbReference>
<sequence>MLVDYQAEVGFAIITVGWPGSSVVFVDDPKQAEGVKAEAGGEVCFVGVKNTLTLDGDILRRARFPMGRRVAEYAVGPLTVNIYAEPWPSYRWTPSVDTSRINSVCSKLTQLKVRVGGPANLFRQIFDELNTRALKLLAEAGVDKWVEETATLCALSALGLTPIAPLLLDEGVEEVYLDRPGALCYLDQTRYGRLWYPYVVGRYTLQRLGLYTELSVSGALSYASNSVKGYIQTGKLSLRVSVDSEPLAADGGSCVIRKLYHSKWTLDQLIRNGTLSAEVAALLVGAVRTGYSLLVCGLPRSGKTTLCNAILEHLPAEWRKLYIEDVLETESPSAEDRVVRYSTDSGFNTDKLLEVTKSLHRSPDLVFVGELQTKQQTLAAAMLMAVGIPCIQTVHATSLEGLLNRWRNIYGMRLDIRSPLLAVFIDHREGRRVVRKVVYTKFSENSGMESLTIYSDGAIDRLRLAEGGLEGAYIEGVRALGLTELPS</sequence>
<dbReference type="Proteomes" id="UP000240322">
    <property type="component" value="Unassembled WGS sequence"/>
</dbReference>
<dbReference type="SUPFAM" id="SSF52540">
    <property type="entry name" value="P-loop containing nucleoside triphosphate hydrolases"/>
    <property type="match status" value="1"/>
</dbReference>
<dbReference type="InterPro" id="IPR003593">
    <property type="entry name" value="AAA+_ATPase"/>
</dbReference>
<comment type="similarity">
    <text evidence="1">Belongs to the GSP E family.</text>
</comment>
<comment type="caution">
    <text evidence="3">The sequence shown here is derived from an EMBL/GenBank/DDBJ whole genome shotgun (WGS) entry which is preliminary data.</text>
</comment>
<organism evidence="3 4">
    <name type="scientific">Candidatus Marsarchaeota G2 archaeon OSP_D</name>
    <dbReference type="NCBI Taxonomy" id="1978157"/>
    <lineage>
        <taxon>Archaea</taxon>
        <taxon>Candidatus Marsarchaeota</taxon>
        <taxon>Candidatus Marsarchaeota group 2</taxon>
    </lineage>
</organism>
<dbReference type="PANTHER" id="PTHR30486">
    <property type="entry name" value="TWITCHING MOTILITY PROTEIN PILT"/>
    <property type="match status" value="1"/>
</dbReference>
<dbReference type="AlphaFoldDB" id="A0A2R6AXQ4"/>
<proteinExistence type="inferred from homology"/>
<dbReference type="InterPro" id="IPR027417">
    <property type="entry name" value="P-loop_NTPase"/>
</dbReference>
<evidence type="ECO:0000313" key="3">
    <source>
        <dbReference type="EMBL" id="PSN91191.1"/>
    </source>
</evidence>